<evidence type="ECO:0000313" key="9">
    <source>
        <dbReference type="Proteomes" id="UP000752013"/>
    </source>
</evidence>
<evidence type="ECO:0000256" key="1">
    <source>
        <dbReference type="ARBA" id="ARBA00000142"/>
    </source>
</evidence>
<accession>A0A968GCS0</accession>
<comment type="similarity">
    <text evidence="7">Belongs to the class I-like SAM-binding methyltransferase superfamily. TrmB family.</text>
</comment>
<dbReference type="Proteomes" id="UP000752013">
    <property type="component" value="Unassembled WGS sequence"/>
</dbReference>
<dbReference type="NCBIfam" id="TIGR00091">
    <property type="entry name" value="tRNA (guanosine(46)-N7)-methyltransferase TrmB"/>
    <property type="match status" value="1"/>
</dbReference>
<feature type="binding site" evidence="7">
    <location>
        <position position="164"/>
    </location>
    <ligand>
        <name>substrate</name>
    </ligand>
</feature>
<evidence type="ECO:0000256" key="5">
    <source>
        <dbReference type="ARBA" id="ARBA00022691"/>
    </source>
</evidence>
<reference evidence="8" key="1">
    <citation type="submission" date="2020-03" db="EMBL/GenBank/DDBJ databases">
        <title>Spirochaetal bacteria isolated from arthropods constitute a novel genus Entomospira genus novum within the order Spirochaetales.</title>
        <authorList>
            <person name="Grana-Miraglia L."/>
            <person name="Sikutova S."/>
            <person name="Fingerle V."/>
            <person name="Sing A."/>
            <person name="Castillo-Ramirez S."/>
            <person name="Margos G."/>
            <person name="Rudolf I."/>
        </authorList>
    </citation>
    <scope>NUCLEOTIDE SEQUENCE</scope>
    <source>
        <strain evidence="8">BR208</strain>
    </source>
</reference>
<dbReference type="InterPro" id="IPR055361">
    <property type="entry name" value="tRNA_methyltr_TrmB_bact"/>
</dbReference>
<dbReference type="EMBL" id="JAATLK010000001">
    <property type="protein sequence ID" value="NIZ47414.1"/>
    <property type="molecule type" value="Genomic_DNA"/>
</dbReference>
<dbReference type="EC" id="2.1.1.33" evidence="7"/>
<comment type="pathway">
    <text evidence="7">tRNA modification; N(7)-methylguanine-tRNA biosynthesis.</text>
</comment>
<feature type="binding site" evidence="7">
    <location>
        <position position="78"/>
    </location>
    <ligand>
        <name>S-adenosyl-L-methionine</name>
        <dbReference type="ChEBI" id="CHEBI:59789"/>
    </ligand>
</feature>
<evidence type="ECO:0000256" key="2">
    <source>
        <dbReference type="ARBA" id="ARBA00003015"/>
    </source>
</evidence>
<dbReference type="InterPro" id="IPR029063">
    <property type="entry name" value="SAM-dependent_MTases_sf"/>
</dbReference>
<comment type="catalytic activity">
    <reaction evidence="1 7">
        <text>guanosine(46) in tRNA + S-adenosyl-L-methionine = N(7)-methylguanosine(46) in tRNA + S-adenosyl-L-homocysteine</text>
        <dbReference type="Rhea" id="RHEA:42708"/>
        <dbReference type="Rhea" id="RHEA-COMP:10188"/>
        <dbReference type="Rhea" id="RHEA-COMP:10189"/>
        <dbReference type="ChEBI" id="CHEBI:57856"/>
        <dbReference type="ChEBI" id="CHEBI:59789"/>
        <dbReference type="ChEBI" id="CHEBI:74269"/>
        <dbReference type="ChEBI" id="CHEBI:74480"/>
        <dbReference type="EC" id="2.1.1.33"/>
    </reaction>
</comment>
<dbReference type="Gene3D" id="3.40.50.150">
    <property type="entry name" value="Vaccinia Virus protein VP39"/>
    <property type="match status" value="1"/>
</dbReference>
<keyword evidence="3 7" id="KW-0489">Methyltransferase</keyword>
<dbReference type="PROSITE" id="PS51625">
    <property type="entry name" value="SAM_MT_TRMB"/>
    <property type="match status" value="1"/>
</dbReference>
<gene>
    <name evidence="7 8" type="primary">trmB</name>
    <name evidence="8" type="ORF">HCT46_05755</name>
</gene>
<dbReference type="PANTHER" id="PTHR23417">
    <property type="entry name" value="3-DEOXY-D-MANNO-OCTULOSONIC-ACID TRANSFERASE/TRNA GUANINE-N 7 - -METHYLTRANSFERASE"/>
    <property type="match status" value="1"/>
</dbReference>
<feature type="binding site" evidence="7">
    <location>
        <position position="53"/>
    </location>
    <ligand>
        <name>S-adenosyl-L-methionine</name>
        <dbReference type="ChEBI" id="CHEBI:59789"/>
    </ligand>
</feature>
<name>A0A968GCS0_9SPIO</name>
<keyword evidence="6 7" id="KW-0819">tRNA processing</keyword>
<evidence type="ECO:0000256" key="4">
    <source>
        <dbReference type="ARBA" id="ARBA00022679"/>
    </source>
</evidence>
<evidence type="ECO:0000256" key="3">
    <source>
        <dbReference type="ARBA" id="ARBA00022603"/>
    </source>
</evidence>
<keyword evidence="5 7" id="KW-0949">S-adenosyl-L-methionine</keyword>
<evidence type="ECO:0000313" key="8">
    <source>
        <dbReference type="EMBL" id="NIZ47414.1"/>
    </source>
</evidence>
<feature type="binding site" evidence="7">
    <location>
        <position position="105"/>
    </location>
    <ligand>
        <name>S-adenosyl-L-methionine</name>
        <dbReference type="ChEBI" id="CHEBI:59789"/>
    </ligand>
</feature>
<dbReference type="AlphaFoldDB" id="A0A968GCS0"/>
<feature type="binding site" evidence="7">
    <location>
        <position position="128"/>
    </location>
    <ligand>
        <name>S-adenosyl-L-methionine</name>
        <dbReference type="ChEBI" id="CHEBI:59789"/>
    </ligand>
</feature>
<comment type="caution">
    <text evidence="7">Lacks conserved residue(s) required for the propagation of feature annotation.</text>
</comment>
<organism evidence="8 9">
    <name type="scientific">Entomospira nematocerorum</name>
    <dbReference type="NCBI Taxonomy" id="2719987"/>
    <lineage>
        <taxon>Bacteria</taxon>
        <taxon>Pseudomonadati</taxon>
        <taxon>Spirochaetota</taxon>
        <taxon>Spirochaetia</taxon>
        <taxon>Spirochaetales</taxon>
        <taxon>Spirochaetaceae</taxon>
        <taxon>Entomospira</taxon>
    </lineage>
</organism>
<sequence>MNQTVKSFVRREGQVTRGQRRAIEELRRFIIPSVDQKVIEFTRYFGEKQVIVEIGFGMGKATYQIAHDNPDKGYLGIEVYTAGVGKLLLAIEEHALENIYIIQDDVAVVMPSMIPDASLAGIHCFYPDPWPKKRHHKRRLLQPAFIHQIVQKLQKDGYLYIVTDWEEYAHEIMQALSKEELLYNVYDGYATPQEWRPVTRFHEKANDAGRSSWEMFFRRY</sequence>
<comment type="function">
    <text evidence="2 7">Catalyzes the formation of N(7)-methylguanine at position 46 (m7G46) in tRNA.</text>
</comment>
<protein>
    <recommendedName>
        <fullName evidence="7">tRNA (guanine-N(7)-)-methyltransferase</fullName>
        <ecNumber evidence="7">2.1.1.33</ecNumber>
    </recommendedName>
    <alternativeName>
        <fullName evidence="7">tRNA (guanine(46)-N(7))-methyltransferase</fullName>
    </alternativeName>
    <alternativeName>
        <fullName evidence="7">tRNA(m7G46)-methyltransferase</fullName>
    </alternativeName>
</protein>
<dbReference type="InterPro" id="IPR003358">
    <property type="entry name" value="tRNA_(Gua-N-7)_MeTrfase_Trmb"/>
</dbReference>
<evidence type="ECO:0000256" key="7">
    <source>
        <dbReference type="HAMAP-Rule" id="MF_01057"/>
    </source>
</evidence>
<feature type="binding site" evidence="7">
    <location>
        <position position="132"/>
    </location>
    <ligand>
        <name>substrate</name>
    </ligand>
</feature>
<dbReference type="GO" id="GO:0008176">
    <property type="term" value="F:tRNA (guanine(46)-N7)-methyltransferase activity"/>
    <property type="evidence" value="ECO:0007669"/>
    <property type="project" value="UniProtKB-UniRule"/>
</dbReference>
<dbReference type="SUPFAM" id="SSF53335">
    <property type="entry name" value="S-adenosyl-L-methionine-dependent methyltransferases"/>
    <property type="match status" value="1"/>
</dbReference>
<keyword evidence="9" id="KW-1185">Reference proteome</keyword>
<keyword evidence="4 7" id="KW-0808">Transferase</keyword>
<dbReference type="PANTHER" id="PTHR23417:SF14">
    <property type="entry name" value="PENTACOTRIPEPTIDE-REPEAT REGION OF PRORP DOMAIN-CONTAINING PROTEIN"/>
    <property type="match status" value="1"/>
</dbReference>
<dbReference type="HAMAP" id="MF_01057">
    <property type="entry name" value="tRNA_methyltr_TrmB"/>
    <property type="match status" value="1"/>
</dbReference>
<proteinExistence type="inferred from homology"/>
<dbReference type="GO" id="GO:0043527">
    <property type="term" value="C:tRNA methyltransferase complex"/>
    <property type="evidence" value="ECO:0007669"/>
    <property type="project" value="TreeGrafter"/>
</dbReference>
<dbReference type="RefSeq" id="WP_167703829.1">
    <property type="nucleotide sequence ID" value="NZ_CP118168.1"/>
</dbReference>
<comment type="caution">
    <text evidence="8">The sequence shown here is derived from an EMBL/GenBank/DDBJ whole genome shotgun (WGS) entry which is preliminary data.</text>
</comment>
<evidence type="ECO:0000256" key="6">
    <source>
        <dbReference type="ARBA" id="ARBA00022694"/>
    </source>
</evidence>
<dbReference type="Pfam" id="PF02390">
    <property type="entry name" value="Methyltransf_4"/>
    <property type="match status" value="1"/>
</dbReference>